<feature type="domain" description="Transposase (putative) gypsy type" evidence="1">
    <location>
        <begin position="117"/>
        <end position="159"/>
    </location>
</feature>
<dbReference type="AlphaFoldDB" id="A0A371FWF2"/>
<gene>
    <name evidence="2" type="ORF">CR513_36835</name>
</gene>
<keyword evidence="3" id="KW-1185">Reference proteome</keyword>
<evidence type="ECO:0000259" key="1">
    <source>
        <dbReference type="Pfam" id="PF04195"/>
    </source>
</evidence>
<dbReference type="Pfam" id="PF04195">
    <property type="entry name" value="Transposase_28"/>
    <property type="match status" value="1"/>
</dbReference>
<evidence type="ECO:0000313" key="2">
    <source>
        <dbReference type="EMBL" id="RDX82383.1"/>
    </source>
</evidence>
<name>A0A371FWF2_MUCPR</name>
<organism evidence="2 3">
    <name type="scientific">Mucuna pruriens</name>
    <name type="common">Velvet bean</name>
    <name type="synonym">Dolichos pruriens</name>
    <dbReference type="NCBI Taxonomy" id="157652"/>
    <lineage>
        <taxon>Eukaryota</taxon>
        <taxon>Viridiplantae</taxon>
        <taxon>Streptophyta</taxon>
        <taxon>Embryophyta</taxon>
        <taxon>Tracheophyta</taxon>
        <taxon>Spermatophyta</taxon>
        <taxon>Magnoliopsida</taxon>
        <taxon>eudicotyledons</taxon>
        <taxon>Gunneridae</taxon>
        <taxon>Pentapetalae</taxon>
        <taxon>rosids</taxon>
        <taxon>fabids</taxon>
        <taxon>Fabales</taxon>
        <taxon>Fabaceae</taxon>
        <taxon>Papilionoideae</taxon>
        <taxon>50 kb inversion clade</taxon>
        <taxon>NPAAA clade</taxon>
        <taxon>indigoferoid/millettioid clade</taxon>
        <taxon>Phaseoleae</taxon>
        <taxon>Mucuna</taxon>
    </lineage>
</organism>
<dbReference type="EMBL" id="QJKJ01007649">
    <property type="protein sequence ID" value="RDX82383.1"/>
    <property type="molecule type" value="Genomic_DNA"/>
</dbReference>
<feature type="non-terminal residue" evidence="2">
    <location>
        <position position="1"/>
    </location>
</feature>
<dbReference type="InterPro" id="IPR007321">
    <property type="entry name" value="Transposase_28"/>
</dbReference>
<comment type="caution">
    <text evidence="2">The sequence shown here is derived from an EMBL/GenBank/DDBJ whole genome shotgun (WGS) entry which is preliminary data.</text>
</comment>
<accession>A0A371FWF2</accession>
<protein>
    <recommendedName>
        <fullName evidence="1">Transposase (putative) gypsy type domain-containing protein</fullName>
    </recommendedName>
</protein>
<reference evidence="2" key="1">
    <citation type="submission" date="2018-05" db="EMBL/GenBank/DDBJ databases">
        <title>Draft genome of Mucuna pruriens seed.</title>
        <authorList>
            <person name="Nnadi N.E."/>
            <person name="Vos R."/>
            <person name="Hasami M.H."/>
            <person name="Devisetty U.K."/>
            <person name="Aguiy J.C."/>
        </authorList>
    </citation>
    <scope>NUCLEOTIDE SEQUENCE [LARGE SCALE GENOMIC DNA]</scope>
    <source>
        <strain evidence="2">JCA_2017</strain>
    </source>
</reference>
<proteinExistence type="predicted"/>
<dbReference type="OrthoDB" id="1434603at2759"/>
<dbReference type="Proteomes" id="UP000257109">
    <property type="component" value="Unassembled WGS sequence"/>
</dbReference>
<sequence length="159" mass="17758">MCFVVLSLNAPPPYDCAPSILCALSLASFIHLFAEPVSLAVMPESMVPASVPSYSIEHYEEWVSPDVLKQVSSTTPSEVDPSSANDFIMMGPFDDERICHAAQEDEDDFIFMYETNFEDLGISLPINFFDAEVLRMLRIALSQLHPNSWATLRAFETIC</sequence>
<evidence type="ECO:0000313" key="3">
    <source>
        <dbReference type="Proteomes" id="UP000257109"/>
    </source>
</evidence>